<proteinExistence type="predicted"/>
<dbReference type="InterPro" id="IPR006115">
    <property type="entry name" value="6PGDH_NADP-bd"/>
</dbReference>
<accession>A0A9R1D785</accession>
<keyword evidence="1" id="KW-0560">Oxidoreductase</keyword>
<dbReference type="Proteomes" id="UP001139494">
    <property type="component" value="Unassembled WGS sequence"/>
</dbReference>
<dbReference type="PIRSF" id="PIRSF000103">
    <property type="entry name" value="HIBADH"/>
    <property type="match status" value="1"/>
</dbReference>
<dbReference type="PROSITE" id="PS00895">
    <property type="entry name" value="3_HYDROXYISOBUT_DH"/>
    <property type="match status" value="1"/>
</dbReference>
<name>A0A9R1D785_9EURY</name>
<evidence type="ECO:0000313" key="6">
    <source>
        <dbReference type="Proteomes" id="UP001139494"/>
    </source>
</evidence>
<dbReference type="Gene3D" id="1.10.1040.10">
    <property type="entry name" value="N-(1-d-carboxylethyl)-l-norvaline Dehydrogenase, domain 2"/>
    <property type="match status" value="1"/>
</dbReference>
<organism evidence="5 6">
    <name type="scientific">Natronomonas aquatica</name>
    <dbReference type="NCBI Taxonomy" id="2841590"/>
    <lineage>
        <taxon>Archaea</taxon>
        <taxon>Methanobacteriati</taxon>
        <taxon>Methanobacteriota</taxon>
        <taxon>Stenosarchaea group</taxon>
        <taxon>Halobacteria</taxon>
        <taxon>Halobacteriales</taxon>
        <taxon>Natronomonadaceae</taxon>
        <taxon>Natronomonas</taxon>
    </lineage>
</organism>
<dbReference type="AlphaFoldDB" id="A0A9R1D785"/>
<sequence length="296" mass="31353">MSGTDRTIGFIGLGIMGKPASKNLVDAGYELIVNDVREEPVAELEAYGAESRATPREVTADADVVITFLPEGKHVREVALGEEGVIEGAEPGEVYIDMSTIGPSAIREVAEELDAAGVETIDAPVSGSEEGAREAWMSIMIGGEEEAVAAHRDLFEVMGGNVVHVGATGAGQVAKVCNNMIVAAEVTSLAEALVFAEKAGIDQGNLIEAIRGGAAQTWALDTRAEGMIDGEFEPGFFASYMYKDLRIATNDGEEYGAPQLITATNHELFKSLEEQGYGDLDFSGVMRLYEDLAGIE</sequence>
<feature type="domain" description="6-phosphogluconate dehydrogenase NADP-binding" evidence="3">
    <location>
        <begin position="7"/>
        <end position="166"/>
    </location>
</feature>
<evidence type="ECO:0000259" key="3">
    <source>
        <dbReference type="Pfam" id="PF03446"/>
    </source>
</evidence>
<dbReference type="SUPFAM" id="SSF48179">
    <property type="entry name" value="6-phosphogluconate dehydrogenase C-terminal domain-like"/>
    <property type="match status" value="1"/>
</dbReference>
<feature type="domain" description="3-hydroxyisobutyrate dehydrogenase-like NAD-binding" evidence="4">
    <location>
        <begin position="169"/>
        <end position="289"/>
    </location>
</feature>
<evidence type="ECO:0000256" key="1">
    <source>
        <dbReference type="ARBA" id="ARBA00023002"/>
    </source>
</evidence>
<dbReference type="RefSeq" id="WP_256028954.1">
    <property type="nucleotide sequence ID" value="NZ_JAHLKM010000004.1"/>
</dbReference>
<reference evidence="5" key="1">
    <citation type="journal article" date="2023" name="Front. Microbiol.">
        <title>Genomic-based phylogenetic and metabolic analyses of the genus Natronomonas, and description of Natronomonas aquatica sp. nov.</title>
        <authorList>
            <person name="Garcia-Roldan A."/>
            <person name="Duran-Viseras A."/>
            <person name="de la Haba R.R."/>
            <person name="Corral P."/>
            <person name="Sanchez-Porro C."/>
            <person name="Ventosa A."/>
        </authorList>
    </citation>
    <scope>NUCLEOTIDE SEQUENCE</scope>
    <source>
        <strain evidence="5">F2-12</strain>
    </source>
</reference>
<evidence type="ECO:0000313" key="5">
    <source>
        <dbReference type="EMBL" id="MCQ4332980.1"/>
    </source>
</evidence>
<dbReference type="Pfam" id="PF03446">
    <property type="entry name" value="NAD_binding_2"/>
    <property type="match status" value="1"/>
</dbReference>
<dbReference type="InterPro" id="IPR015815">
    <property type="entry name" value="HIBADH-related"/>
</dbReference>
<dbReference type="InterPro" id="IPR013328">
    <property type="entry name" value="6PGD_dom2"/>
</dbReference>
<dbReference type="SUPFAM" id="SSF51735">
    <property type="entry name" value="NAD(P)-binding Rossmann-fold domains"/>
    <property type="match status" value="1"/>
</dbReference>
<dbReference type="GO" id="GO:0051287">
    <property type="term" value="F:NAD binding"/>
    <property type="evidence" value="ECO:0007669"/>
    <property type="project" value="InterPro"/>
</dbReference>
<dbReference type="Gene3D" id="3.40.50.720">
    <property type="entry name" value="NAD(P)-binding Rossmann-like Domain"/>
    <property type="match status" value="1"/>
</dbReference>
<dbReference type="InterPro" id="IPR008927">
    <property type="entry name" value="6-PGluconate_DH-like_C_sf"/>
</dbReference>
<gene>
    <name evidence="5" type="ORF">KM295_05595</name>
</gene>
<dbReference type="InterPro" id="IPR036291">
    <property type="entry name" value="NAD(P)-bd_dom_sf"/>
</dbReference>
<protein>
    <submittedName>
        <fullName evidence="5">NAD-binding protein</fullName>
    </submittedName>
</protein>
<dbReference type="InterPro" id="IPR002204">
    <property type="entry name" value="3-OH-isobutyrate_DH-rel_CS"/>
</dbReference>
<dbReference type="PANTHER" id="PTHR43060">
    <property type="entry name" value="3-HYDROXYISOBUTYRATE DEHYDROGENASE-LIKE 1, MITOCHONDRIAL-RELATED"/>
    <property type="match status" value="1"/>
</dbReference>
<evidence type="ECO:0000259" key="4">
    <source>
        <dbReference type="Pfam" id="PF14833"/>
    </source>
</evidence>
<evidence type="ECO:0000256" key="2">
    <source>
        <dbReference type="ARBA" id="ARBA00023027"/>
    </source>
</evidence>
<keyword evidence="6" id="KW-1185">Reference proteome</keyword>
<keyword evidence="2" id="KW-0520">NAD</keyword>
<dbReference type="GO" id="GO:0050661">
    <property type="term" value="F:NADP binding"/>
    <property type="evidence" value="ECO:0007669"/>
    <property type="project" value="InterPro"/>
</dbReference>
<comment type="caution">
    <text evidence="5">The sequence shown here is derived from an EMBL/GenBank/DDBJ whole genome shotgun (WGS) entry which is preliminary data.</text>
</comment>
<dbReference type="GO" id="GO:0016491">
    <property type="term" value="F:oxidoreductase activity"/>
    <property type="evidence" value="ECO:0007669"/>
    <property type="project" value="UniProtKB-KW"/>
</dbReference>
<dbReference type="Pfam" id="PF14833">
    <property type="entry name" value="NAD_binding_11"/>
    <property type="match status" value="1"/>
</dbReference>
<dbReference type="EMBL" id="JAHLKM010000004">
    <property type="protein sequence ID" value="MCQ4332980.1"/>
    <property type="molecule type" value="Genomic_DNA"/>
</dbReference>
<dbReference type="PANTHER" id="PTHR43060:SF3">
    <property type="entry name" value="2-HYDROXY-3-OXOPROPIONATE REDUCTASE"/>
    <property type="match status" value="1"/>
</dbReference>
<dbReference type="InterPro" id="IPR029154">
    <property type="entry name" value="HIBADH-like_NADP-bd"/>
</dbReference>